<protein>
    <submittedName>
        <fullName evidence="1">Uncharacterized protein</fullName>
    </submittedName>
</protein>
<proteinExistence type="predicted"/>
<evidence type="ECO:0000313" key="1">
    <source>
        <dbReference type="EMBL" id="VDN41941.1"/>
    </source>
</evidence>
<evidence type="ECO:0000313" key="2">
    <source>
        <dbReference type="Proteomes" id="UP000281553"/>
    </source>
</evidence>
<organism evidence="1 2">
    <name type="scientific">Dibothriocephalus latus</name>
    <name type="common">Fish tapeworm</name>
    <name type="synonym">Diphyllobothrium latum</name>
    <dbReference type="NCBI Taxonomy" id="60516"/>
    <lineage>
        <taxon>Eukaryota</taxon>
        <taxon>Metazoa</taxon>
        <taxon>Spiralia</taxon>
        <taxon>Lophotrochozoa</taxon>
        <taxon>Platyhelminthes</taxon>
        <taxon>Cestoda</taxon>
        <taxon>Eucestoda</taxon>
        <taxon>Diphyllobothriidea</taxon>
        <taxon>Diphyllobothriidae</taxon>
        <taxon>Dibothriocephalus</taxon>
    </lineage>
</organism>
<reference evidence="1 2" key="1">
    <citation type="submission" date="2018-11" db="EMBL/GenBank/DDBJ databases">
        <authorList>
            <consortium name="Pathogen Informatics"/>
        </authorList>
    </citation>
    <scope>NUCLEOTIDE SEQUENCE [LARGE SCALE GENOMIC DNA]</scope>
</reference>
<dbReference type="OrthoDB" id="10534906at2759"/>
<dbReference type="EMBL" id="UYRU01103119">
    <property type="protein sequence ID" value="VDN41941.1"/>
    <property type="molecule type" value="Genomic_DNA"/>
</dbReference>
<keyword evidence="2" id="KW-1185">Reference proteome</keyword>
<dbReference type="Proteomes" id="UP000281553">
    <property type="component" value="Unassembled WGS sequence"/>
</dbReference>
<sequence length="113" mass="13434">MPGHAVSLRTWSRVVQFLLRQLPIDTYPEVLGRFLPELASRITRIVIYRLDAQQHATEDIPLTELSDILALLTDLIRHIQARSLDEEIKERQPLFLFFFPREFYVWNFCSMLF</sequence>
<name>A0A3P7PG61_DIBLA</name>
<gene>
    <name evidence="1" type="ORF">DILT_LOCUS18688</name>
</gene>
<dbReference type="AlphaFoldDB" id="A0A3P7PG61"/>
<accession>A0A3P7PG61</accession>